<proteinExistence type="predicted"/>
<organism evidence="1">
    <name type="scientific">Rhizophora mucronata</name>
    <name type="common">Asiatic mangrove</name>
    <dbReference type="NCBI Taxonomy" id="61149"/>
    <lineage>
        <taxon>Eukaryota</taxon>
        <taxon>Viridiplantae</taxon>
        <taxon>Streptophyta</taxon>
        <taxon>Embryophyta</taxon>
        <taxon>Tracheophyta</taxon>
        <taxon>Spermatophyta</taxon>
        <taxon>Magnoliopsida</taxon>
        <taxon>eudicotyledons</taxon>
        <taxon>Gunneridae</taxon>
        <taxon>Pentapetalae</taxon>
        <taxon>rosids</taxon>
        <taxon>fabids</taxon>
        <taxon>Malpighiales</taxon>
        <taxon>Rhizophoraceae</taxon>
        <taxon>Rhizophora</taxon>
    </lineage>
</organism>
<protein>
    <submittedName>
        <fullName evidence="1">Uncharacterized protein</fullName>
    </submittedName>
</protein>
<sequence length="43" mass="4894">MTLKESSNFDSCILQAQSILIVGMELQHQHHQHPHLLTLFGLP</sequence>
<evidence type="ECO:0000313" key="1">
    <source>
        <dbReference type="EMBL" id="MBW84829.1"/>
    </source>
</evidence>
<dbReference type="EMBL" id="GGEC01004346">
    <property type="protein sequence ID" value="MBW84829.1"/>
    <property type="molecule type" value="Transcribed_RNA"/>
</dbReference>
<dbReference type="AlphaFoldDB" id="A0A2P2IUC5"/>
<name>A0A2P2IUC5_RHIMU</name>
<reference evidence="1" key="1">
    <citation type="submission" date="2018-02" db="EMBL/GenBank/DDBJ databases">
        <title>Rhizophora mucronata_Transcriptome.</title>
        <authorList>
            <person name="Meera S.P."/>
            <person name="Sreeshan A."/>
            <person name="Augustine A."/>
        </authorList>
    </citation>
    <scope>NUCLEOTIDE SEQUENCE</scope>
    <source>
        <tissue evidence="1">Leaf</tissue>
    </source>
</reference>
<accession>A0A2P2IUC5</accession>